<protein>
    <submittedName>
        <fullName evidence="1">Uncharacterized protein</fullName>
    </submittedName>
</protein>
<dbReference type="RefSeq" id="WP_345094137.1">
    <property type="nucleotide sequence ID" value="NZ_BAABCS010000018.1"/>
</dbReference>
<organism evidence="1 2">
    <name type="scientific">Flavobacterium chungnamense</name>
    <dbReference type="NCBI Taxonomy" id="706182"/>
    <lineage>
        <taxon>Bacteria</taxon>
        <taxon>Pseudomonadati</taxon>
        <taxon>Bacteroidota</taxon>
        <taxon>Flavobacteriia</taxon>
        <taxon>Flavobacteriales</taxon>
        <taxon>Flavobacteriaceae</taxon>
        <taxon>Flavobacterium</taxon>
    </lineage>
</organism>
<name>A0ABP7UUX3_9FLAO</name>
<evidence type="ECO:0000313" key="1">
    <source>
        <dbReference type="EMBL" id="GAA4053515.1"/>
    </source>
</evidence>
<dbReference type="EMBL" id="BAABCS010000018">
    <property type="protein sequence ID" value="GAA4053515.1"/>
    <property type="molecule type" value="Genomic_DNA"/>
</dbReference>
<reference evidence="2" key="1">
    <citation type="journal article" date="2019" name="Int. J. Syst. Evol. Microbiol.">
        <title>The Global Catalogue of Microorganisms (GCM) 10K type strain sequencing project: providing services to taxonomists for standard genome sequencing and annotation.</title>
        <authorList>
            <consortium name="The Broad Institute Genomics Platform"/>
            <consortium name="The Broad Institute Genome Sequencing Center for Infectious Disease"/>
            <person name="Wu L."/>
            <person name="Ma J."/>
        </authorList>
    </citation>
    <scope>NUCLEOTIDE SEQUENCE [LARGE SCALE GENOMIC DNA]</scope>
    <source>
        <strain evidence="2">JCM 17068</strain>
    </source>
</reference>
<dbReference type="Proteomes" id="UP001500426">
    <property type="component" value="Unassembled WGS sequence"/>
</dbReference>
<evidence type="ECO:0000313" key="2">
    <source>
        <dbReference type="Proteomes" id="UP001500426"/>
    </source>
</evidence>
<proteinExistence type="predicted"/>
<comment type="caution">
    <text evidence="1">The sequence shown here is derived from an EMBL/GenBank/DDBJ whole genome shotgun (WGS) entry which is preliminary data.</text>
</comment>
<gene>
    <name evidence="1" type="ORF">GCM10022388_20000</name>
</gene>
<sequence length="122" mass="14578">MLYNTHYKKKKTAIHSIHYYNERGEKVGVFSSYSLIISEINLLGITTKGVSIREIQNKVSQLSLDNYMKLNFEEDVDYFTLKKNQIKYSVLIHHLKELNYWLYDYNPNIMPKDIGFDYRLTK</sequence>
<keyword evidence="2" id="KW-1185">Reference proteome</keyword>
<accession>A0ABP7UUX3</accession>